<dbReference type="Proteomes" id="UP000232163">
    <property type="component" value="Unassembled WGS sequence"/>
</dbReference>
<dbReference type="GO" id="GO:0046872">
    <property type="term" value="F:metal ion binding"/>
    <property type="evidence" value="ECO:0007669"/>
    <property type="project" value="UniProtKB-KW"/>
</dbReference>
<comment type="caution">
    <text evidence="7">The sequence shown here is derived from an EMBL/GenBank/DDBJ whole genome shotgun (WGS) entry which is preliminary data.</text>
</comment>
<keyword evidence="8" id="KW-1185">Reference proteome</keyword>
<organism evidence="7 8">
    <name type="scientific">Phyllobacterium zundukense</name>
    <dbReference type="NCBI Taxonomy" id="1867719"/>
    <lineage>
        <taxon>Bacteria</taxon>
        <taxon>Pseudomonadati</taxon>
        <taxon>Pseudomonadota</taxon>
        <taxon>Alphaproteobacteria</taxon>
        <taxon>Hyphomicrobiales</taxon>
        <taxon>Phyllobacteriaceae</taxon>
        <taxon>Phyllobacterium</taxon>
    </lineage>
</organism>
<evidence type="ECO:0000256" key="6">
    <source>
        <dbReference type="SAM" id="Phobius"/>
    </source>
</evidence>
<dbReference type="PANTHER" id="PTHR20855:SF3">
    <property type="entry name" value="LD03007P"/>
    <property type="match status" value="1"/>
</dbReference>
<feature type="transmembrane region" description="Helical" evidence="6">
    <location>
        <begin position="27"/>
        <end position="48"/>
    </location>
</feature>
<evidence type="ECO:0000256" key="5">
    <source>
        <dbReference type="PIRSR" id="PIRSR604254-1"/>
    </source>
</evidence>
<proteinExistence type="predicted"/>
<feature type="transmembrane region" description="Helical" evidence="6">
    <location>
        <begin position="163"/>
        <end position="184"/>
    </location>
</feature>
<feature type="transmembrane region" description="Helical" evidence="6">
    <location>
        <begin position="140"/>
        <end position="157"/>
    </location>
</feature>
<dbReference type="InterPro" id="IPR004254">
    <property type="entry name" value="AdipoR/HlyIII-related"/>
</dbReference>
<comment type="subcellular location">
    <subcellularLocation>
        <location evidence="1">Membrane</location>
        <topology evidence="1">Multi-pass membrane protein</topology>
    </subcellularLocation>
</comment>
<keyword evidence="7" id="KW-0238">DNA-binding</keyword>
<dbReference type="GO" id="GO:0016020">
    <property type="term" value="C:membrane"/>
    <property type="evidence" value="ECO:0007669"/>
    <property type="project" value="UniProtKB-SubCell"/>
</dbReference>
<reference evidence="8" key="1">
    <citation type="journal article" date="2017" name="Int J Environ Stud">
        <title>Does the Miocene-Pliocene relict legume Oxytropis triphylla form nitrogen-fixing nodules with a combination of bacterial strains?</title>
        <authorList>
            <person name="Safronova V."/>
            <person name="Belimov A."/>
            <person name="Sazanova A."/>
            <person name="Kuznetsova I."/>
            <person name="Popova J."/>
            <person name="Andronov E."/>
            <person name="Verkhozina A."/>
            <person name="Tikhonovich I."/>
        </authorList>
    </citation>
    <scope>NUCLEOTIDE SEQUENCE [LARGE SCALE GENOMIC DNA]</scope>
    <source>
        <strain evidence="8">Tri-38</strain>
    </source>
</reference>
<protein>
    <submittedName>
        <fullName evidence="7">DNA-binding protein</fullName>
    </submittedName>
</protein>
<name>A0A2N9VY32_9HYPH</name>
<evidence type="ECO:0000256" key="2">
    <source>
        <dbReference type="ARBA" id="ARBA00022692"/>
    </source>
</evidence>
<keyword evidence="2 6" id="KW-0812">Transmembrane</keyword>
<keyword evidence="4 6" id="KW-0472">Membrane</keyword>
<feature type="transmembrane region" description="Helical" evidence="6">
    <location>
        <begin position="54"/>
        <end position="79"/>
    </location>
</feature>
<dbReference type="PANTHER" id="PTHR20855">
    <property type="entry name" value="ADIPOR/PROGESTIN RECEPTOR-RELATED"/>
    <property type="match status" value="1"/>
</dbReference>
<keyword evidence="5" id="KW-0479">Metal-binding</keyword>
<gene>
    <name evidence="7" type="ORF">B5P45_13460</name>
</gene>
<dbReference type="OrthoDB" id="9813689at2"/>
<feature type="binding site" evidence="5">
    <location>
        <position position="199"/>
    </location>
    <ligand>
        <name>Zn(2+)</name>
        <dbReference type="ChEBI" id="CHEBI:29105"/>
    </ligand>
</feature>
<evidence type="ECO:0000313" key="8">
    <source>
        <dbReference type="Proteomes" id="UP000232163"/>
    </source>
</evidence>
<dbReference type="KEGG" id="pht:BLM14_28860"/>
<evidence type="ECO:0000313" key="7">
    <source>
        <dbReference type="EMBL" id="PIO44400.1"/>
    </source>
</evidence>
<evidence type="ECO:0000256" key="4">
    <source>
        <dbReference type="ARBA" id="ARBA00023136"/>
    </source>
</evidence>
<dbReference type="AlphaFoldDB" id="A0A2N9VY32"/>
<evidence type="ECO:0000256" key="1">
    <source>
        <dbReference type="ARBA" id="ARBA00004141"/>
    </source>
</evidence>
<accession>A0A2N9VY32</accession>
<dbReference type="Pfam" id="PF03006">
    <property type="entry name" value="HlyIII"/>
    <property type="match status" value="1"/>
</dbReference>
<keyword evidence="5" id="KW-0862">Zinc</keyword>
<dbReference type="RefSeq" id="WP_100003676.1">
    <property type="nucleotide sequence ID" value="NZ_CP017944.1"/>
</dbReference>
<dbReference type="EMBL" id="MZMT01000033">
    <property type="protein sequence ID" value="PIO44400.1"/>
    <property type="molecule type" value="Genomic_DNA"/>
</dbReference>
<feature type="transmembrane region" description="Helical" evidence="6">
    <location>
        <begin position="91"/>
        <end position="108"/>
    </location>
</feature>
<dbReference type="GO" id="GO:0003677">
    <property type="term" value="F:DNA binding"/>
    <property type="evidence" value="ECO:0007669"/>
    <property type="project" value="UniProtKB-KW"/>
</dbReference>
<feature type="transmembrane region" description="Helical" evidence="6">
    <location>
        <begin position="196"/>
        <end position="213"/>
    </location>
</feature>
<evidence type="ECO:0000256" key="3">
    <source>
        <dbReference type="ARBA" id="ARBA00022989"/>
    </source>
</evidence>
<sequence>MRKRSTSAISAVTYRNYSLAELRADSAIHITGVILAIVGSIALLSVMVDHTAVGAYVATTIYLTTLVLSITISAVYNVWPISPVKRLLRRFDHSAIYLLIAGTYTPFMAKSGTWWLLATVWAIAAAGVLLKLLKPNRFDRLSIGLYLALGWSGVAAYQELAGALSASILWLILAGGLVYSFGVIFHIVERMPFHNAIWHGLVLIAASIHFAAVCSTVV</sequence>
<keyword evidence="3 6" id="KW-1133">Transmembrane helix</keyword>
<feature type="transmembrane region" description="Helical" evidence="6">
    <location>
        <begin position="114"/>
        <end position="133"/>
    </location>
</feature>